<dbReference type="PANTHER" id="PTHR37422:SF13">
    <property type="entry name" value="LIPOPOLYSACCHARIDE BIOSYNTHESIS PROTEIN PA4999-RELATED"/>
    <property type="match status" value="1"/>
</dbReference>
<feature type="transmembrane region" description="Helical" evidence="5">
    <location>
        <begin position="93"/>
        <end position="110"/>
    </location>
</feature>
<dbReference type="EMBL" id="JBEPLS010000012">
    <property type="protein sequence ID" value="MET3605142.1"/>
    <property type="molecule type" value="Genomic_DNA"/>
</dbReference>
<gene>
    <name evidence="9" type="ORF">ABIC99_002967</name>
    <name evidence="10" type="ORF">EWH46_14875</name>
</gene>
<evidence type="ECO:0000313" key="12">
    <source>
        <dbReference type="Proteomes" id="UP001549111"/>
    </source>
</evidence>
<feature type="transmembrane region" description="Helical" evidence="5">
    <location>
        <begin position="334"/>
        <end position="355"/>
    </location>
</feature>
<dbReference type="KEGG" id="snn:EWH46_14875"/>
<comment type="subcellular location">
    <subcellularLocation>
        <location evidence="1">Membrane</location>
        <topology evidence="1">Multi-pass membrane protein</topology>
    </subcellularLocation>
</comment>
<organism evidence="10 11">
    <name type="scientific">Sphaerotilus sulfidivorans</name>
    <dbReference type="NCBI Taxonomy" id="639200"/>
    <lineage>
        <taxon>Bacteria</taxon>
        <taxon>Pseudomonadati</taxon>
        <taxon>Pseudomonadota</taxon>
        <taxon>Betaproteobacteria</taxon>
        <taxon>Burkholderiales</taxon>
        <taxon>Sphaerotilaceae</taxon>
        <taxon>Sphaerotilus</taxon>
    </lineage>
</organism>
<dbReference type="Proteomes" id="UP000323522">
    <property type="component" value="Chromosome"/>
</dbReference>
<evidence type="ECO:0000259" key="7">
    <source>
        <dbReference type="Pfam" id="PF11846"/>
    </source>
</evidence>
<evidence type="ECO:0000256" key="2">
    <source>
        <dbReference type="ARBA" id="ARBA00022692"/>
    </source>
</evidence>
<evidence type="ECO:0000313" key="11">
    <source>
        <dbReference type="Proteomes" id="UP000323522"/>
    </source>
</evidence>
<dbReference type="Pfam" id="PF04932">
    <property type="entry name" value="Wzy_C"/>
    <property type="match status" value="1"/>
</dbReference>
<feature type="transmembrane region" description="Helical" evidence="5">
    <location>
        <begin position="237"/>
        <end position="257"/>
    </location>
</feature>
<evidence type="ECO:0000256" key="4">
    <source>
        <dbReference type="ARBA" id="ARBA00023136"/>
    </source>
</evidence>
<dbReference type="Pfam" id="PF15864">
    <property type="entry name" value="PglL_A"/>
    <property type="match status" value="1"/>
</dbReference>
<reference evidence="10 11" key="1">
    <citation type="submission" date="2019-02" db="EMBL/GenBank/DDBJ databases">
        <title>Complete Genome Sequence and Methylome Analysis of Sphaerotilus natans subsp. sulfidivorans D-507.</title>
        <authorList>
            <person name="Fomenkov A."/>
            <person name="Gridneva E."/>
            <person name="Smolyakov D."/>
            <person name="Dubinina G."/>
            <person name="Vincze T."/>
            <person name="Grabovich M."/>
            <person name="Roberts R.J."/>
        </authorList>
    </citation>
    <scope>NUCLEOTIDE SEQUENCE [LARGE SCALE GENOMIC DNA]</scope>
    <source>
        <strain evidence="10 11">D-507</strain>
    </source>
</reference>
<feature type="transmembrane region" description="Helical" evidence="5">
    <location>
        <begin position="375"/>
        <end position="391"/>
    </location>
</feature>
<name>A0A5C1Q2X6_9BURK</name>
<dbReference type="OrthoDB" id="4448at2"/>
<dbReference type="Proteomes" id="UP001549111">
    <property type="component" value="Unassembled WGS sequence"/>
</dbReference>
<feature type="transmembrane region" description="Helical" evidence="5">
    <location>
        <begin position="202"/>
        <end position="231"/>
    </location>
</feature>
<reference evidence="9 12" key="2">
    <citation type="submission" date="2024-06" db="EMBL/GenBank/DDBJ databases">
        <title>Genomic Encyclopedia of Type Strains, Phase IV (KMG-IV): sequencing the most valuable type-strain genomes for metagenomic binning, comparative biology and taxonomic classification.</title>
        <authorList>
            <person name="Goeker M."/>
        </authorList>
    </citation>
    <scope>NUCLEOTIDE SEQUENCE [LARGE SCALE GENOMIC DNA]</scope>
    <source>
        <strain evidence="9 12">D-501</strain>
    </source>
</reference>
<feature type="transmembrane region" description="Helical" evidence="5">
    <location>
        <begin position="122"/>
        <end position="146"/>
    </location>
</feature>
<evidence type="ECO:0000259" key="8">
    <source>
        <dbReference type="Pfam" id="PF15864"/>
    </source>
</evidence>
<keyword evidence="12" id="KW-1185">Reference proteome</keyword>
<evidence type="ECO:0000256" key="5">
    <source>
        <dbReference type="SAM" id="Phobius"/>
    </source>
</evidence>
<accession>A0A5C1Q2X6</accession>
<evidence type="ECO:0000313" key="10">
    <source>
        <dbReference type="EMBL" id="QEN01927.1"/>
    </source>
</evidence>
<dbReference type="PANTHER" id="PTHR37422">
    <property type="entry name" value="TEICHURONIC ACID BIOSYNTHESIS PROTEIN TUAE"/>
    <property type="match status" value="1"/>
</dbReference>
<dbReference type="InterPro" id="IPR051533">
    <property type="entry name" value="WaaL-like"/>
</dbReference>
<feature type="domain" description="O-antigen ligase-related" evidence="6">
    <location>
        <begin position="202"/>
        <end position="346"/>
    </location>
</feature>
<keyword evidence="9" id="KW-0436">Ligase</keyword>
<keyword evidence="3 5" id="KW-1133">Transmembrane helix</keyword>
<dbReference type="EMBL" id="CP035708">
    <property type="protein sequence ID" value="QEN01927.1"/>
    <property type="molecule type" value="Genomic_DNA"/>
</dbReference>
<feature type="transmembrane region" description="Helical" evidence="5">
    <location>
        <begin position="173"/>
        <end position="190"/>
    </location>
</feature>
<feature type="transmembrane region" description="Helical" evidence="5">
    <location>
        <begin position="67"/>
        <end position="87"/>
    </location>
</feature>
<evidence type="ECO:0000313" key="9">
    <source>
        <dbReference type="EMBL" id="MET3605142.1"/>
    </source>
</evidence>
<sequence>MTPPLSADRNAFLPLALLAVALPFLIAGSAPPTSTYFNQALAFGGCGLWLMVWALGARPGAAGSSAATRGLLGVGALLLLATALSSAPWGQRLAPLGCLLLGGALMHAVARSCRDGRGGDWTLPLMCALLTAGLLSVVIGAVQVFAPELADGRWVAFATTPGRAIGNMRQPNQLSTLLLWAAAAAVWLSLRERRPIVQLALVLAALVFGVAMTASRTGLVGVVLLALWGLLDRRLPAPVRGLLLAMVPFYALCWVGLEQWLASHGVMFYGDDQLKKTLHGDASSSRGRIWANTWALVQAHPWTGVGVGAFNFVWSMTPFPGRPVAFFDHSHNLPLQLAVESGLPLAGAVLAGVAWAGWRARRALVDADEERARDARTALFMLVMVGVHSLLEYPLWYVYFLLPAMMLAGWLTGSVSASVEPARPPAAAPGWRLRLGPWLWSVTGALALVASVWSTVEYWTVSVIFEPELSFGEAEPLSARIERGRRSVLWGHHADYARATMAKAPEEVFDAFDRPLHHLADTRLMIAYARALEGRGETARAAHVAARLREFRNPASAEFFSVCDAPGSDRRPTPFQCLPDPALPAELMRP</sequence>
<keyword evidence="2 5" id="KW-0812">Transmembrane</keyword>
<proteinExistence type="predicted"/>
<dbReference type="RefSeq" id="WP_149504582.1">
    <property type="nucleotide sequence ID" value="NZ_CP035708.1"/>
</dbReference>
<dbReference type="AlphaFoldDB" id="A0A5C1Q2X6"/>
<dbReference type="InterPro" id="IPR031726">
    <property type="entry name" value="PglL_A"/>
</dbReference>
<dbReference type="InterPro" id="IPR021797">
    <property type="entry name" value="Wzy_C_2"/>
</dbReference>
<evidence type="ECO:0000256" key="1">
    <source>
        <dbReference type="ARBA" id="ARBA00004141"/>
    </source>
</evidence>
<feature type="transmembrane region" description="Helical" evidence="5">
    <location>
        <begin position="37"/>
        <end position="55"/>
    </location>
</feature>
<dbReference type="GO" id="GO:0016874">
    <property type="term" value="F:ligase activity"/>
    <property type="evidence" value="ECO:0007669"/>
    <property type="project" value="UniProtKB-KW"/>
</dbReference>
<protein>
    <submittedName>
        <fullName evidence="9">O-antigen ligase</fullName>
    </submittedName>
    <submittedName>
        <fullName evidence="10">Polymerase</fullName>
    </submittedName>
</protein>
<evidence type="ECO:0000259" key="6">
    <source>
        <dbReference type="Pfam" id="PF04932"/>
    </source>
</evidence>
<keyword evidence="4 5" id="KW-0472">Membrane</keyword>
<dbReference type="Pfam" id="PF11846">
    <property type="entry name" value="Wzy_C_2"/>
    <property type="match status" value="1"/>
</dbReference>
<evidence type="ECO:0000256" key="3">
    <source>
        <dbReference type="ARBA" id="ARBA00022989"/>
    </source>
</evidence>
<feature type="transmembrane region" description="Helical" evidence="5">
    <location>
        <begin position="294"/>
        <end position="314"/>
    </location>
</feature>
<dbReference type="InterPro" id="IPR007016">
    <property type="entry name" value="O-antigen_ligase-rel_domated"/>
</dbReference>
<feature type="domain" description="Virulence factor membrane-bound polymerase C-terminal" evidence="7">
    <location>
        <begin position="378"/>
        <end position="549"/>
    </location>
</feature>
<dbReference type="GO" id="GO:0016020">
    <property type="term" value="C:membrane"/>
    <property type="evidence" value="ECO:0007669"/>
    <property type="project" value="UniProtKB-SubCell"/>
</dbReference>
<feature type="domain" description="Protein glycosylation ligase" evidence="8">
    <location>
        <begin position="164"/>
        <end position="188"/>
    </location>
</feature>